<feature type="signal peptide" evidence="1">
    <location>
        <begin position="1"/>
        <end position="21"/>
    </location>
</feature>
<protein>
    <submittedName>
        <fullName evidence="2">G2312 protein</fullName>
    </submittedName>
</protein>
<proteinExistence type="predicted"/>
<sequence length="235" mass="24891">MYRGTAVLALLALCAAAGVMARDMKAQAPGPAGAERKPVADLVFILSANMATFTTTNTLVLNNASSTAQFYGKGARAGVIPTNRFVNDTAGAKYVSSNGQWLSNPTATLYGYDQNGTDHSILLTLASPTADMSEESVTFNVTVITNGETSIKTRKGVANNVVEESITETDLLLTNVQAGTMLTDVALFVDSDSQALGEQAQTKYWRRGGWGGGWGGYNRGWGGGYNRGWGWGWGK</sequence>
<feature type="chain" id="PRO_5046649980" evidence="1">
    <location>
        <begin position="22"/>
        <end position="235"/>
    </location>
</feature>
<evidence type="ECO:0000256" key="1">
    <source>
        <dbReference type="SAM" id="SignalP"/>
    </source>
</evidence>
<gene>
    <name evidence="2" type="primary">g2312</name>
    <name evidence="2" type="ORF">VP750_LOCUS1980</name>
</gene>
<name>A0ABP1FK30_9CHLO</name>
<reference evidence="2 3" key="1">
    <citation type="submission" date="2024-06" db="EMBL/GenBank/DDBJ databases">
        <authorList>
            <person name="Kraege A."/>
            <person name="Thomma B."/>
        </authorList>
    </citation>
    <scope>NUCLEOTIDE SEQUENCE [LARGE SCALE GENOMIC DNA]</scope>
</reference>
<organism evidence="2 3">
    <name type="scientific">Coccomyxa viridis</name>
    <dbReference type="NCBI Taxonomy" id="1274662"/>
    <lineage>
        <taxon>Eukaryota</taxon>
        <taxon>Viridiplantae</taxon>
        <taxon>Chlorophyta</taxon>
        <taxon>core chlorophytes</taxon>
        <taxon>Trebouxiophyceae</taxon>
        <taxon>Trebouxiophyceae incertae sedis</taxon>
        <taxon>Coccomyxaceae</taxon>
        <taxon>Coccomyxa</taxon>
    </lineage>
</organism>
<keyword evidence="1" id="KW-0732">Signal</keyword>
<comment type="caution">
    <text evidence="2">The sequence shown here is derived from an EMBL/GenBank/DDBJ whole genome shotgun (WGS) entry which is preliminary data.</text>
</comment>
<evidence type="ECO:0000313" key="2">
    <source>
        <dbReference type="EMBL" id="CAL5220321.1"/>
    </source>
</evidence>
<evidence type="ECO:0000313" key="3">
    <source>
        <dbReference type="Proteomes" id="UP001497392"/>
    </source>
</evidence>
<dbReference type="EMBL" id="CAXHTA020000003">
    <property type="protein sequence ID" value="CAL5220321.1"/>
    <property type="molecule type" value="Genomic_DNA"/>
</dbReference>
<keyword evidence="3" id="KW-1185">Reference proteome</keyword>
<accession>A0ABP1FK30</accession>
<dbReference type="Proteomes" id="UP001497392">
    <property type="component" value="Unassembled WGS sequence"/>
</dbReference>